<dbReference type="SMART" id="SM00220">
    <property type="entry name" value="S_TKc"/>
    <property type="match status" value="1"/>
</dbReference>
<name>A0ABM6JYJ1_SPOUR</name>
<evidence type="ECO:0000259" key="12">
    <source>
        <dbReference type="PROSITE" id="PS50011"/>
    </source>
</evidence>
<dbReference type="EMBL" id="CP015108">
    <property type="protein sequence ID" value="ARF15280.1"/>
    <property type="molecule type" value="Genomic_DNA"/>
</dbReference>
<feature type="domain" description="PASTA" evidence="13">
    <location>
        <begin position="351"/>
        <end position="418"/>
    </location>
</feature>
<keyword evidence="3" id="KW-0808">Transferase</keyword>
<keyword evidence="11" id="KW-0812">Transmembrane</keyword>
<keyword evidence="4 9" id="KW-0547">Nucleotide-binding</keyword>
<dbReference type="CDD" id="cd14014">
    <property type="entry name" value="STKc_PknB_like"/>
    <property type="match status" value="1"/>
</dbReference>
<keyword evidence="11" id="KW-1133">Transmembrane helix</keyword>
<dbReference type="PROSITE" id="PS50011">
    <property type="entry name" value="PROTEIN_KINASE_DOM"/>
    <property type="match status" value="1"/>
</dbReference>
<evidence type="ECO:0000256" key="9">
    <source>
        <dbReference type="PROSITE-ProRule" id="PRU10141"/>
    </source>
</evidence>
<dbReference type="SMART" id="SM00740">
    <property type="entry name" value="PASTA"/>
    <property type="match status" value="3"/>
</dbReference>
<dbReference type="Gene3D" id="3.30.200.20">
    <property type="entry name" value="Phosphorylase Kinase, domain 1"/>
    <property type="match status" value="1"/>
</dbReference>
<dbReference type="CDD" id="cd06577">
    <property type="entry name" value="PASTA_pknB"/>
    <property type="match status" value="3"/>
</dbReference>
<keyword evidence="15" id="KW-1185">Reference proteome</keyword>
<dbReference type="PROSITE" id="PS51178">
    <property type="entry name" value="PASTA"/>
    <property type="match status" value="3"/>
</dbReference>
<dbReference type="PANTHER" id="PTHR43289:SF34">
    <property type="entry name" value="SERINE_THREONINE-PROTEIN KINASE YBDM-RELATED"/>
    <property type="match status" value="1"/>
</dbReference>
<evidence type="ECO:0000256" key="8">
    <source>
        <dbReference type="ARBA" id="ARBA00048679"/>
    </source>
</evidence>
<evidence type="ECO:0000256" key="4">
    <source>
        <dbReference type="ARBA" id="ARBA00022741"/>
    </source>
</evidence>
<dbReference type="Pfam" id="PF00069">
    <property type="entry name" value="Pkinase"/>
    <property type="match status" value="1"/>
</dbReference>
<comment type="catalytic activity">
    <reaction evidence="7">
        <text>L-threonyl-[protein] + ATP = O-phospho-L-threonyl-[protein] + ADP + H(+)</text>
        <dbReference type="Rhea" id="RHEA:46608"/>
        <dbReference type="Rhea" id="RHEA-COMP:11060"/>
        <dbReference type="Rhea" id="RHEA-COMP:11605"/>
        <dbReference type="ChEBI" id="CHEBI:15378"/>
        <dbReference type="ChEBI" id="CHEBI:30013"/>
        <dbReference type="ChEBI" id="CHEBI:30616"/>
        <dbReference type="ChEBI" id="CHEBI:61977"/>
        <dbReference type="ChEBI" id="CHEBI:456216"/>
        <dbReference type="EC" id="2.7.11.1"/>
    </reaction>
</comment>
<dbReference type="PROSITE" id="PS00108">
    <property type="entry name" value="PROTEIN_KINASE_ST"/>
    <property type="match status" value="1"/>
</dbReference>
<feature type="binding site" evidence="9">
    <location>
        <position position="39"/>
    </location>
    <ligand>
        <name>ATP</name>
        <dbReference type="ChEBI" id="CHEBI:30616"/>
    </ligand>
</feature>
<dbReference type="RefSeq" id="WP_029052338.1">
    <property type="nucleotide sequence ID" value="NZ_CP015108.1"/>
</dbReference>
<feature type="compositionally biased region" description="Acidic residues" evidence="10">
    <location>
        <begin position="577"/>
        <end position="593"/>
    </location>
</feature>
<proteinExistence type="predicted"/>
<feature type="domain" description="PASTA" evidence="13">
    <location>
        <begin position="487"/>
        <end position="554"/>
    </location>
</feature>
<protein>
    <recommendedName>
        <fullName evidence="1">non-specific serine/threonine protein kinase</fullName>
        <ecNumber evidence="1">2.7.11.1</ecNumber>
    </recommendedName>
</protein>
<dbReference type="Pfam" id="PF03793">
    <property type="entry name" value="PASTA"/>
    <property type="match status" value="3"/>
</dbReference>
<evidence type="ECO:0000259" key="13">
    <source>
        <dbReference type="PROSITE" id="PS51178"/>
    </source>
</evidence>
<evidence type="ECO:0000256" key="3">
    <source>
        <dbReference type="ARBA" id="ARBA00022679"/>
    </source>
</evidence>
<accession>A0ABM6JYJ1</accession>
<dbReference type="Gene3D" id="1.10.510.10">
    <property type="entry name" value="Transferase(Phosphotransferase) domain 1"/>
    <property type="match status" value="1"/>
</dbReference>
<dbReference type="Proteomes" id="UP000192486">
    <property type="component" value="Chromosome"/>
</dbReference>
<feature type="transmembrane region" description="Helical" evidence="11">
    <location>
        <begin position="330"/>
        <end position="350"/>
    </location>
</feature>
<keyword evidence="5 14" id="KW-0418">Kinase</keyword>
<evidence type="ECO:0000313" key="14">
    <source>
        <dbReference type="EMBL" id="ARF15280.1"/>
    </source>
</evidence>
<evidence type="ECO:0000256" key="6">
    <source>
        <dbReference type="ARBA" id="ARBA00022840"/>
    </source>
</evidence>
<dbReference type="Gene3D" id="3.30.10.20">
    <property type="match status" value="3"/>
</dbReference>
<evidence type="ECO:0000256" key="5">
    <source>
        <dbReference type="ARBA" id="ARBA00022777"/>
    </source>
</evidence>
<sequence>MIGKRIGKRYEIIRVIGDGGMSRVYLAHDIILDRDVAIKVLHYDFSNEEELKKRFQREALSATSLTHPHIVNIFDVGQEDELHYLVMEYIAGKTLKDYIHTHGALSAEHAVSIMKQLVSAISHAHHNGIIHRDIKPQNVLMNGEDDVKITDFGIAMALNSTVHTKTNSVIGTVHYLSPEQARGGMATKRSDIYSLGIVFYELLTGELPFSAETAVAIALKHLQEETPSVRDQYPEIPQSVENVILKATAKDSTYRYATTDDMYDDLLTVLSPERLNESKFALPFDDDKTMAIPAIKDVPKSTVAEDTMKIAPAKPEPVAPTKKKKKKWPFVLVGGILLLAFLTFLLVMMMKPKEIIVPEVVGEEELVATEILEKEGFVIDERFEETSDEYTVGQVIKTVPQAGKKRKEGDGVKLFISSGKDPMVLSDYTGRNFEATKRFLNGYGFLPIESVEVFSDEPKGTILSQQPEADQSVIPEETELIFTVSKGKELQSLDDLSGMSAKQLEEYAKKSGLKIHIVREEHSDKVDKGYVISQKPSKGEKLEKGERVDVVISKGPASKPIKLLVKTVTIPYNYPEESVDENEDDEEEEIDSEIDPKPHPELVPQKVQIYVQDRTHTMNDPIEEFEITEDTTRKVTIELREGERGGYKIMRDQTVIEEDKFNYTDLE</sequence>
<gene>
    <name evidence="14" type="ORF">SporoS204_14625</name>
</gene>
<dbReference type="PROSITE" id="PS00107">
    <property type="entry name" value="PROTEIN_KINASE_ATP"/>
    <property type="match status" value="1"/>
</dbReference>
<evidence type="ECO:0000313" key="15">
    <source>
        <dbReference type="Proteomes" id="UP000192486"/>
    </source>
</evidence>
<evidence type="ECO:0000256" key="10">
    <source>
        <dbReference type="SAM" id="MobiDB-lite"/>
    </source>
</evidence>
<dbReference type="Gene3D" id="2.60.40.2560">
    <property type="match status" value="1"/>
</dbReference>
<organism evidence="14 15">
    <name type="scientific">Sporosarcina ureae</name>
    <dbReference type="NCBI Taxonomy" id="1571"/>
    <lineage>
        <taxon>Bacteria</taxon>
        <taxon>Bacillati</taxon>
        <taxon>Bacillota</taxon>
        <taxon>Bacilli</taxon>
        <taxon>Bacillales</taxon>
        <taxon>Caryophanaceae</taxon>
        <taxon>Sporosarcina</taxon>
    </lineage>
</organism>
<dbReference type="InterPro" id="IPR011009">
    <property type="entry name" value="Kinase-like_dom_sf"/>
</dbReference>
<dbReference type="InterPro" id="IPR008271">
    <property type="entry name" value="Ser/Thr_kinase_AS"/>
</dbReference>
<keyword evidence="6 9" id="KW-0067">ATP-binding</keyword>
<keyword evidence="11" id="KW-0472">Membrane</keyword>
<comment type="catalytic activity">
    <reaction evidence="8">
        <text>L-seryl-[protein] + ATP = O-phospho-L-seryl-[protein] + ADP + H(+)</text>
        <dbReference type="Rhea" id="RHEA:17989"/>
        <dbReference type="Rhea" id="RHEA-COMP:9863"/>
        <dbReference type="Rhea" id="RHEA-COMP:11604"/>
        <dbReference type="ChEBI" id="CHEBI:15378"/>
        <dbReference type="ChEBI" id="CHEBI:29999"/>
        <dbReference type="ChEBI" id="CHEBI:30616"/>
        <dbReference type="ChEBI" id="CHEBI:83421"/>
        <dbReference type="ChEBI" id="CHEBI:456216"/>
        <dbReference type="EC" id="2.7.11.1"/>
    </reaction>
</comment>
<feature type="domain" description="Protein kinase" evidence="12">
    <location>
        <begin position="10"/>
        <end position="267"/>
    </location>
</feature>
<dbReference type="InterPro" id="IPR005543">
    <property type="entry name" value="PASTA_dom"/>
</dbReference>
<dbReference type="InterPro" id="IPR000719">
    <property type="entry name" value="Prot_kinase_dom"/>
</dbReference>
<evidence type="ECO:0000256" key="1">
    <source>
        <dbReference type="ARBA" id="ARBA00012513"/>
    </source>
</evidence>
<feature type="region of interest" description="Disordered" evidence="10">
    <location>
        <begin position="575"/>
        <end position="600"/>
    </location>
</feature>
<dbReference type="SUPFAM" id="SSF56112">
    <property type="entry name" value="Protein kinase-like (PK-like)"/>
    <property type="match status" value="1"/>
</dbReference>
<feature type="domain" description="PASTA" evidence="13">
    <location>
        <begin position="419"/>
        <end position="486"/>
    </location>
</feature>
<dbReference type="NCBIfam" id="NF033483">
    <property type="entry name" value="PknB_PASTA_kin"/>
    <property type="match status" value="1"/>
</dbReference>
<dbReference type="GO" id="GO:0004674">
    <property type="term" value="F:protein serine/threonine kinase activity"/>
    <property type="evidence" value="ECO:0007669"/>
    <property type="project" value="UniProtKB-KW"/>
</dbReference>
<evidence type="ECO:0000256" key="7">
    <source>
        <dbReference type="ARBA" id="ARBA00047899"/>
    </source>
</evidence>
<dbReference type="InterPro" id="IPR017441">
    <property type="entry name" value="Protein_kinase_ATP_BS"/>
</dbReference>
<reference evidence="14 15" key="1">
    <citation type="submission" date="2016-04" db="EMBL/GenBank/DDBJ databases">
        <title>Comparative Genomics and Epigenetics of Sporosarcina ureae.</title>
        <authorList>
            <person name="Oliver A.S."/>
            <person name="Cooper K.K."/>
        </authorList>
    </citation>
    <scope>NUCLEOTIDE SEQUENCE [LARGE SCALE GENOMIC DNA]</scope>
    <source>
        <strain evidence="14 15">S204</strain>
    </source>
</reference>
<dbReference type="EC" id="2.7.11.1" evidence="1"/>
<dbReference type="PANTHER" id="PTHR43289">
    <property type="entry name" value="MITOGEN-ACTIVATED PROTEIN KINASE KINASE KINASE 20-RELATED"/>
    <property type="match status" value="1"/>
</dbReference>
<keyword evidence="2 14" id="KW-0723">Serine/threonine-protein kinase</keyword>
<evidence type="ECO:0000256" key="2">
    <source>
        <dbReference type="ARBA" id="ARBA00022527"/>
    </source>
</evidence>
<evidence type="ECO:0000256" key="11">
    <source>
        <dbReference type="SAM" id="Phobius"/>
    </source>
</evidence>